<dbReference type="InterPro" id="IPR001757">
    <property type="entry name" value="P_typ_ATPase"/>
</dbReference>
<dbReference type="SFLD" id="SFLDF00027">
    <property type="entry name" value="p-type_atpase"/>
    <property type="match status" value="1"/>
</dbReference>
<evidence type="ECO:0000256" key="6">
    <source>
        <dbReference type="ARBA" id="ARBA00022989"/>
    </source>
</evidence>
<evidence type="ECO:0000256" key="1">
    <source>
        <dbReference type="ARBA" id="ARBA00004651"/>
    </source>
</evidence>
<keyword evidence="6 8" id="KW-1133">Transmembrane helix</keyword>
<feature type="transmembrane region" description="Helical" evidence="8">
    <location>
        <begin position="255"/>
        <end position="277"/>
    </location>
</feature>
<evidence type="ECO:0000256" key="5">
    <source>
        <dbReference type="ARBA" id="ARBA00022967"/>
    </source>
</evidence>
<dbReference type="EMBL" id="JBHMBH010000021">
    <property type="protein sequence ID" value="MFB9714452.1"/>
    <property type="molecule type" value="Genomic_DNA"/>
</dbReference>
<dbReference type="RefSeq" id="WP_345046129.1">
    <property type="nucleotide sequence ID" value="NZ_BAABED010000001.1"/>
</dbReference>
<dbReference type="PANTHER" id="PTHR48085:SF5">
    <property type="entry name" value="CADMIUM_ZINC-TRANSPORTING ATPASE HMA4-RELATED"/>
    <property type="match status" value="1"/>
</dbReference>
<evidence type="ECO:0000256" key="2">
    <source>
        <dbReference type="ARBA" id="ARBA00006024"/>
    </source>
</evidence>
<organism evidence="11 12">
    <name type="scientific">Arthrobacter methylotrophus</name>
    <dbReference type="NCBI Taxonomy" id="121291"/>
    <lineage>
        <taxon>Bacteria</taxon>
        <taxon>Bacillati</taxon>
        <taxon>Actinomycetota</taxon>
        <taxon>Actinomycetes</taxon>
        <taxon>Micrococcales</taxon>
        <taxon>Micrococcaceae</taxon>
        <taxon>Arthrobacter</taxon>
    </lineage>
</organism>
<comment type="similarity">
    <text evidence="2 8">Belongs to the cation transport ATPase (P-type) (TC 3.A.3) family. Type IB subfamily.</text>
</comment>
<dbReference type="InterPro" id="IPR059000">
    <property type="entry name" value="ATPase_P-type_domA"/>
</dbReference>
<feature type="transmembrane region" description="Helical" evidence="8">
    <location>
        <begin position="66"/>
        <end position="89"/>
    </location>
</feature>
<evidence type="ECO:0000259" key="10">
    <source>
        <dbReference type="Pfam" id="PF00122"/>
    </source>
</evidence>
<proteinExistence type="inferred from homology"/>
<dbReference type="SUPFAM" id="SSF81653">
    <property type="entry name" value="Calcium ATPase, transduction domain A"/>
    <property type="match status" value="1"/>
</dbReference>
<feature type="transmembrane region" description="Helical" evidence="8">
    <location>
        <begin position="230"/>
        <end position="249"/>
    </location>
</feature>
<name>A0ABV5UPJ0_9MICC</name>
<keyword evidence="5" id="KW-1278">Translocase</keyword>
<keyword evidence="4 8" id="KW-0479">Metal-binding</keyword>
<dbReference type="InterPro" id="IPR051014">
    <property type="entry name" value="Cation_Transport_ATPase_IB"/>
</dbReference>
<evidence type="ECO:0000256" key="3">
    <source>
        <dbReference type="ARBA" id="ARBA00022692"/>
    </source>
</evidence>
<comment type="subcellular location">
    <subcellularLocation>
        <location evidence="1">Cell membrane</location>
        <topology evidence="1">Multi-pass membrane protein</topology>
    </subcellularLocation>
</comment>
<evidence type="ECO:0000256" key="7">
    <source>
        <dbReference type="ARBA" id="ARBA00023136"/>
    </source>
</evidence>
<dbReference type="SUPFAM" id="SSF56784">
    <property type="entry name" value="HAD-like"/>
    <property type="match status" value="1"/>
</dbReference>
<dbReference type="Gene3D" id="2.70.150.10">
    <property type="entry name" value="Calcium-transporting ATPase, cytoplasmic transduction domain A"/>
    <property type="match status" value="1"/>
</dbReference>
<dbReference type="PROSITE" id="PS51257">
    <property type="entry name" value="PROKAR_LIPOPROTEIN"/>
    <property type="match status" value="1"/>
</dbReference>
<dbReference type="NCBIfam" id="TIGR01525">
    <property type="entry name" value="ATPase-IB_hvy"/>
    <property type="match status" value="1"/>
</dbReference>
<dbReference type="PRINTS" id="PR00120">
    <property type="entry name" value="HATPASE"/>
</dbReference>
<evidence type="ECO:0000313" key="12">
    <source>
        <dbReference type="Proteomes" id="UP001589536"/>
    </source>
</evidence>
<accession>A0ABV5UPJ0</accession>
<dbReference type="SUPFAM" id="SSF81665">
    <property type="entry name" value="Calcium ATPase, transmembrane domain M"/>
    <property type="match status" value="1"/>
</dbReference>
<dbReference type="InterPro" id="IPR008250">
    <property type="entry name" value="ATPase_P-typ_transduc_dom_A_sf"/>
</dbReference>
<protein>
    <submittedName>
        <fullName evidence="11">Heavy metal translocating P-type ATPase</fullName>
    </submittedName>
</protein>
<keyword evidence="3 8" id="KW-0812">Transmembrane</keyword>
<evidence type="ECO:0000256" key="4">
    <source>
        <dbReference type="ARBA" id="ARBA00022723"/>
    </source>
</evidence>
<feature type="region of interest" description="Disordered" evidence="9">
    <location>
        <begin position="608"/>
        <end position="640"/>
    </location>
</feature>
<keyword evidence="8" id="KW-0547">Nucleotide-binding</keyword>
<dbReference type="InterPro" id="IPR023214">
    <property type="entry name" value="HAD_sf"/>
</dbReference>
<dbReference type="NCBIfam" id="TIGR01494">
    <property type="entry name" value="ATPase_P-type"/>
    <property type="match status" value="1"/>
</dbReference>
<dbReference type="Pfam" id="PF00122">
    <property type="entry name" value="E1-E2_ATPase"/>
    <property type="match status" value="1"/>
</dbReference>
<dbReference type="Gene3D" id="3.40.50.1000">
    <property type="entry name" value="HAD superfamily/HAD-like"/>
    <property type="match status" value="1"/>
</dbReference>
<feature type="transmembrane region" description="Helical" evidence="8">
    <location>
        <begin position="561"/>
        <end position="580"/>
    </location>
</feature>
<reference evidence="11 12" key="1">
    <citation type="submission" date="2024-09" db="EMBL/GenBank/DDBJ databases">
        <authorList>
            <person name="Sun Q."/>
            <person name="Mori K."/>
        </authorList>
    </citation>
    <scope>NUCLEOTIDE SEQUENCE [LARGE SCALE GENOMIC DNA]</scope>
    <source>
        <strain evidence="11 12">JCM 13519</strain>
    </source>
</reference>
<dbReference type="PRINTS" id="PR00119">
    <property type="entry name" value="CATATPASE"/>
</dbReference>
<dbReference type="InterPro" id="IPR023298">
    <property type="entry name" value="ATPase_P-typ_TM_dom_sf"/>
</dbReference>
<evidence type="ECO:0000313" key="11">
    <source>
        <dbReference type="EMBL" id="MFB9714452.1"/>
    </source>
</evidence>
<evidence type="ECO:0000256" key="8">
    <source>
        <dbReference type="RuleBase" id="RU362081"/>
    </source>
</evidence>
<dbReference type="SFLD" id="SFLDG00002">
    <property type="entry name" value="C1.7:_P-type_atpase_like"/>
    <property type="match status" value="1"/>
</dbReference>
<dbReference type="NCBIfam" id="TIGR01512">
    <property type="entry name" value="ATPase-IB2_Cd"/>
    <property type="match status" value="1"/>
</dbReference>
<dbReference type="InterPro" id="IPR044492">
    <property type="entry name" value="P_typ_ATPase_HD_dom"/>
</dbReference>
<keyword evidence="12" id="KW-1185">Reference proteome</keyword>
<comment type="caution">
    <text evidence="11">The sequence shown here is derived from an EMBL/GenBank/DDBJ whole genome shotgun (WGS) entry which is preliminary data.</text>
</comment>
<evidence type="ECO:0000256" key="9">
    <source>
        <dbReference type="SAM" id="MobiDB-lite"/>
    </source>
</evidence>
<keyword evidence="8" id="KW-0067">ATP-binding</keyword>
<dbReference type="InterPro" id="IPR027256">
    <property type="entry name" value="P-typ_ATPase_IB"/>
</dbReference>
<feature type="domain" description="P-type ATPase A" evidence="10">
    <location>
        <begin position="114"/>
        <end position="214"/>
    </location>
</feature>
<dbReference type="Gene3D" id="3.40.1110.10">
    <property type="entry name" value="Calcium-transporting ATPase, cytoplasmic domain N"/>
    <property type="match status" value="1"/>
</dbReference>
<dbReference type="SFLD" id="SFLDS00003">
    <property type="entry name" value="Haloacid_Dehalogenase"/>
    <property type="match status" value="1"/>
</dbReference>
<sequence length="640" mass="66128">MTTILRFPLVAATLLVGACVGVLLGVGQVPAAQSTATIYALAVAAYRAVSMLRDLFRGRWGIDLLAVMAIVSTLLVGEYIASLIIVLMLTGGDALEEFAHGRATRELKALLERAPRTAHRETPGKPVEEVPVGMVRSGDTLLVKPSEIIPVDGRLLSAAGAFDESSLTGESLPVEHVRGDTLLSGSVNGEEVIRLVASNTAADSQYSRIVALVQEAAASRAPTVRLADRYAVPFTVFAILLAGIAWFISHDPERFAQVLVVATPCPLLIAAPVAFLAGTSRAAHSGIIVKNAGTLEQLARVRTAVFDKTGTLTQGRPTLQDIYVSPAASGISAAGLIQLAASAEQSSSHVLASSVVDAARSRGLSLLPVSSANEHATQGVTAVCGNRTVVVGKASFVGPATSGFKRADLASGQLAIYVGVDGAFAGTLIMSDPLRKNAVATLEQLRRLGVQETMLLTGDTPSTAEHIAEEAGITRVLADCLPADKVAAVAGLNKRLVMMVGDGVNDAPVLAAADVGIAMGAKGATAASESADVVIMLDDLSKVAAAVDIGRHTIHIARTSIWTGILLSVGLMAMAAFGFVPAVAGALLQELVDLATILNALRALGQGRQSSSRHTERDTVSVGPERSLPPASLHGPKTKP</sequence>
<dbReference type="PANTHER" id="PTHR48085">
    <property type="entry name" value="CADMIUM/ZINC-TRANSPORTING ATPASE HMA2-RELATED"/>
    <property type="match status" value="1"/>
</dbReference>
<dbReference type="Proteomes" id="UP001589536">
    <property type="component" value="Unassembled WGS sequence"/>
</dbReference>
<keyword evidence="8" id="KW-1003">Cell membrane</keyword>
<gene>
    <name evidence="11" type="ORF">ACFFPI_09995</name>
</gene>
<dbReference type="PROSITE" id="PS00154">
    <property type="entry name" value="ATPASE_E1_E2"/>
    <property type="match status" value="1"/>
</dbReference>
<dbReference type="Pfam" id="PF00702">
    <property type="entry name" value="Hydrolase"/>
    <property type="match status" value="1"/>
</dbReference>
<dbReference type="InterPro" id="IPR036412">
    <property type="entry name" value="HAD-like_sf"/>
</dbReference>
<dbReference type="InterPro" id="IPR023299">
    <property type="entry name" value="ATPase_P-typ_cyto_dom_N"/>
</dbReference>
<dbReference type="InterPro" id="IPR018303">
    <property type="entry name" value="ATPase_P-typ_P_site"/>
</dbReference>
<keyword evidence="7 8" id="KW-0472">Membrane</keyword>